<dbReference type="CDD" id="cd00096">
    <property type="entry name" value="Ig"/>
    <property type="match status" value="1"/>
</dbReference>
<evidence type="ECO:0000256" key="7">
    <source>
        <dbReference type="ARBA" id="ARBA00061228"/>
    </source>
</evidence>
<dbReference type="SUPFAM" id="SSF48726">
    <property type="entry name" value="Immunoglobulin"/>
    <property type="match status" value="4"/>
</dbReference>
<feature type="domain" description="Ig-like" evidence="10">
    <location>
        <begin position="37"/>
        <end position="132"/>
    </location>
</feature>
<dbReference type="PROSITE" id="PS51257">
    <property type="entry name" value="PROKAR_LIPOPROTEIN"/>
    <property type="match status" value="1"/>
</dbReference>
<dbReference type="GO" id="GO:0007156">
    <property type="term" value="P:homophilic cell adhesion via plasma membrane adhesion molecules"/>
    <property type="evidence" value="ECO:0007669"/>
    <property type="project" value="TreeGrafter"/>
</dbReference>
<protein>
    <recommendedName>
        <fullName evidence="8">Hemolin</fullName>
    </recommendedName>
</protein>
<reference evidence="11" key="1">
    <citation type="submission" date="2021-12" db="EMBL/GenBank/DDBJ databases">
        <authorList>
            <person name="King R."/>
        </authorList>
    </citation>
    <scope>NUCLEOTIDE SEQUENCE</scope>
</reference>
<evidence type="ECO:0000313" key="12">
    <source>
        <dbReference type="Proteomes" id="UP001153714"/>
    </source>
</evidence>
<keyword evidence="2" id="KW-0964">Secreted</keyword>
<feature type="signal peptide" evidence="9">
    <location>
        <begin position="1"/>
        <end position="29"/>
    </location>
</feature>
<dbReference type="PROSITE" id="PS50835">
    <property type="entry name" value="IG_LIKE"/>
    <property type="match status" value="4"/>
</dbReference>
<dbReference type="InterPro" id="IPR003599">
    <property type="entry name" value="Ig_sub"/>
</dbReference>
<dbReference type="Proteomes" id="UP001153714">
    <property type="component" value="Chromosome 6"/>
</dbReference>
<dbReference type="SMART" id="SM00409">
    <property type="entry name" value="IG"/>
    <property type="match status" value="4"/>
</dbReference>
<dbReference type="GO" id="GO:0005886">
    <property type="term" value="C:plasma membrane"/>
    <property type="evidence" value="ECO:0007669"/>
    <property type="project" value="TreeGrafter"/>
</dbReference>
<evidence type="ECO:0000256" key="8">
    <source>
        <dbReference type="ARBA" id="ARBA00068688"/>
    </source>
</evidence>
<evidence type="ECO:0000256" key="1">
    <source>
        <dbReference type="ARBA" id="ARBA00004613"/>
    </source>
</evidence>
<accession>A0A9N9RDI4</accession>
<dbReference type="InterPro" id="IPR013098">
    <property type="entry name" value="Ig_I-set"/>
</dbReference>
<dbReference type="SMART" id="SM00408">
    <property type="entry name" value="IGc2"/>
    <property type="match status" value="4"/>
</dbReference>
<dbReference type="PANTHER" id="PTHR10075">
    <property type="entry name" value="BASIGIN RELATED"/>
    <property type="match status" value="1"/>
</dbReference>
<evidence type="ECO:0000256" key="3">
    <source>
        <dbReference type="ARBA" id="ARBA00022737"/>
    </source>
</evidence>
<dbReference type="FunFam" id="2.60.40.10:FF:000189">
    <property type="entry name" value="Neogenin isoform 3"/>
    <property type="match status" value="1"/>
</dbReference>
<dbReference type="GO" id="GO:0030424">
    <property type="term" value="C:axon"/>
    <property type="evidence" value="ECO:0007669"/>
    <property type="project" value="TreeGrafter"/>
</dbReference>
<reference evidence="11" key="2">
    <citation type="submission" date="2022-10" db="EMBL/GenBank/DDBJ databases">
        <authorList>
            <consortium name="ENA_rothamsted_submissions"/>
            <consortium name="culmorum"/>
            <person name="King R."/>
        </authorList>
    </citation>
    <scope>NUCLEOTIDE SEQUENCE</scope>
</reference>
<dbReference type="InterPro" id="IPR007110">
    <property type="entry name" value="Ig-like_dom"/>
</dbReference>
<dbReference type="InterPro" id="IPR036179">
    <property type="entry name" value="Ig-like_dom_sf"/>
</dbReference>
<sequence>MCRTGICRFGFANWIFLMGCLRLFTYAKGGEELQHDPGVRFLVEPNDEVVLEGDKVMLSCSAASKHAVTLSWRYSTTGLPTREQAHTTNDQHRKQLLNGSLVIENMSKALTGQYQCVASVRNVGTIVSRVATVFLAELPSLLSGPRWVSGVVGAPVLLSCGISVPPRLNLRLLSPAPPDRRVYPPTKTHHAPPTLLLNVTWLRGGVAVAAEAGRVSVSASGALELDPLTAADAGAYRCRVTLPHRPHLHRLSDEIELKVNADTVTEYAPRFVATPQTITVLEGASVTFDCAAVGNPKPEMTWLNNGVEIDLNDLDSRFYRWGCGSLRVQQARALDAGSYTCRAHSILDSADAATTLHVLTVPRVSTGESIVEARARGTALLPCNVRGKPTPTVTWYKDGEPLTPNQQDLVLLDGWSLRIQGVLSVDAGMFQCVASSPAGTAHAIIRLLVTQHTTDGNAPI</sequence>
<evidence type="ECO:0000256" key="9">
    <source>
        <dbReference type="SAM" id="SignalP"/>
    </source>
</evidence>
<keyword evidence="12" id="KW-1185">Reference proteome</keyword>
<evidence type="ECO:0000313" key="11">
    <source>
        <dbReference type="EMBL" id="CAG9794127.1"/>
    </source>
</evidence>
<feature type="domain" description="Ig-like" evidence="10">
    <location>
        <begin position="269"/>
        <end position="360"/>
    </location>
</feature>
<comment type="similarity">
    <text evidence="7">Belongs to the hemolin family.</text>
</comment>
<gene>
    <name evidence="11" type="ORF">DIATSA_LOCUS11526</name>
</gene>
<evidence type="ECO:0000256" key="4">
    <source>
        <dbReference type="ARBA" id="ARBA00023157"/>
    </source>
</evidence>
<dbReference type="EMBL" id="OU893337">
    <property type="protein sequence ID" value="CAG9794127.1"/>
    <property type="molecule type" value="Genomic_DNA"/>
</dbReference>
<dbReference type="InterPro" id="IPR003598">
    <property type="entry name" value="Ig_sub2"/>
</dbReference>
<keyword evidence="5" id="KW-0325">Glycoprotein</keyword>
<dbReference type="AlphaFoldDB" id="A0A9N9RDI4"/>
<organism evidence="11 12">
    <name type="scientific">Diatraea saccharalis</name>
    <name type="common">sugarcane borer</name>
    <dbReference type="NCBI Taxonomy" id="40085"/>
    <lineage>
        <taxon>Eukaryota</taxon>
        <taxon>Metazoa</taxon>
        <taxon>Ecdysozoa</taxon>
        <taxon>Arthropoda</taxon>
        <taxon>Hexapoda</taxon>
        <taxon>Insecta</taxon>
        <taxon>Pterygota</taxon>
        <taxon>Neoptera</taxon>
        <taxon>Endopterygota</taxon>
        <taxon>Lepidoptera</taxon>
        <taxon>Glossata</taxon>
        <taxon>Ditrysia</taxon>
        <taxon>Pyraloidea</taxon>
        <taxon>Crambidae</taxon>
        <taxon>Crambinae</taxon>
        <taxon>Diatraea</taxon>
    </lineage>
</organism>
<dbReference type="FunFam" id="2.60.40.10:FF:000032">
    <property type="entry name" value="palladin isoform X1"/>
    <property type="match status" value="2"/>
</dbReference>
<dbReference type="InterPro" id="IPR013783">
    <property type="entry name" value="Ig-like_fold"/>
</dbReference>
<dbReference type="OrthoDB" id="114660at2759"/>
<dbReference type="Gene3D" id="2.60.40.10">
    <property type="entry name" value="Immunoglobulins"/>
    <property type="match status" value="4"/>
</dbReference>
<dbReference type="PANTHER" id="PTHR10075:SF103">
    <property type="entry name" value="ROUNDABOUT HOMOLOG 4"/>
    <property type="match status" value="1"/>
</dbReference>
<evidence type="ECO:0000256" key="6">
    <source>
        <dbReference type="ARBA" id="ARBA00023319"/>
    </source>
</evidence>
<dbReference type="GO" id="GO:0070593">
    <property type="term" value="P:dendrite self-avoidance"/>
    <property type="evidence" value="ECO:0007669"/>
    <property type="project" value="TreeGrafter"/>
</dbReference>
<name>A0A9N9RDI4_9NEOP</name>
<keyword evidence="3" id="KW-0677">Repeat</keyword>
<feature type="domain" description="Ig-like" evidence="10">
    <location>
        <begin position="362"/>
        <end position="450"/>
    </location>
</feature>
<proteinExistence type="inferred from homology"/>
<dbReference type="GO" id="GO:0098632">
    <property type="term" value="F:cell-cell adhesion mediator activity"/>
    <property type="evidence" value="ECO:0007669"/>
    <property type="project" value="TreeGrafter"/>
</dbReference>
<dbReference type="GO" id="GO:0007411">
    <property type="term" value="P:axon guidance"/>
    <property type="evidence" value="ECO:0007669"/>
    <property type="project" value="TreeGrafter"/>
</dbReference>
<feature type="domain" description="Ig-like" evidence="10">
    <location>
        <begin position="139"/>
        <end position="241"/>
    </location>
</feature>
<comment type="subcellular location">
    <subcellularLocation>
        <location evidence="1">Secreted</location>
    </subcellularLocation>
</comment>
<feature type="chain" id="PRO_5040148738" description="Hemolin" evidence="9">
    <location>
        <begin position="30"/>
        <end position="460"/>
    </location>
</feature>
<evidence type="ECO:0000259" key="10">
    <source>
        <dbReference type="PROSITE" id="PS50835"/>
    </source>
</evidence>
<dbReference type="Pfam" id="PF13927">
    <property type="entry name" value="Ig_3"/>
    <property type="match status" value="1"/>
</dbReference>
<dbReference type="GO" id="GO:0005576">
    <property type="term" value="C:extracellular region"/>
    <property type="evidence" value="ECO:0007669"/>
    <property type="project" value="UniProtKB-SubCell"/>
</dbReference>
<evidence type="ECO:0000256" key="2">
    <source>
        <dbReference type="ARBA" id="ARBA00022525"/>
    </source>
</evidence>
<keyword evidence="9" id="KW-0732">Signal</keyword>
<evidence type="ECO:0000256" key="5">
    <source>
        <dbReference type="ARBA" id="ARBA00023180"/>
    </source>
</evidence>
<dbReference type="Pfam" id="PF07679">
    <property type="entry name" value="I-set"/>
    <property type="match status" value="2"/>
</dbReference>
<keyword evidence="6" id="KW-0393">Immunoglobulin domain</keyword>
<keyword evidence="4" id="KW-1015">Disulfide bond</keyword>